<gene>
    <name evidence="2" type="ORF">GOOTI_034_00020</name>
</gene>
<comment type="caution">
    <text evidence="2">The sequence shown here is derived from an EMBL/GenBank/DDBJ whole genome shotgun (WGS) entry which is preliminary data.</text>
</comment>
<dbReference type="Pfam" id="PF12728">
    <property type="entry name" value="HTH_17"/>
    <property type="match status" value="1"/>
</dbReference>
<dbReference type="STRING" id="1108044.GOOTI_034_00020"/>
<organism evidence="2 3">
    <name type="scientific">Gordonia otitidis (strain DSM 44809 / CCUG 52243 / JCM 12355 / NBRC 100426 / IFM 10032)</name>
    <dbReference type="NCBI Taxonomy" id="1108044"/>
    <lineage>
        <taxon>Bacteria</taxon>
        <taxon>Bacillati</taxon>
        <taxon>Actinomycetota</taxon>
        <taxon>Actinomycetes</taxon>
        <taxon>Mycobacteriales</taxon>
        <taxon>Gordoniaceae</taxon>
        <taxon>Gordonia</taxon>
    </lineage>
</organism>
<dbReference type="EMBL" id="BAFB01000034">
    <property type="protein sequence ID" value="GAB32935.1"/>
    <property type="molecule type" value="Genomic_DNA"/>
</dbReference>
<feature type="domain" description="Helix-turn-helix" evidence="1">
    <location>
        <begin position="14"/>
        <end position="54"/>
    </location>
</feature>
<dbReference type="InterPro" id="IPR010093">
    <property type="entry name" value="SinI_DNA-bd"/>
</dbReference>
<accession>H5THH7</accession>
<dbReference type="InterPro" id="IPR009061">
    <property type="entry name" value="DNA-bd_dom_put_sf"/>
</dbReference>
<keyword evidence="3" id="KW-1185">Reference proteome</keyword>
<dbReference type="InterPro" id="IPR041657">
    <property type="entry name" value="HTH_17"/>
</dbReference>
<evidence type="ECO:0000313" key="3">
    <source>
        <dbReference type="Proteomes" id="UP000005038"/>
    </source>
</evidence>
<dbReference type="NCBIfam" id="TIGR01764">
    <property type="entry name" value="excise"/>
    <property type="match status" value="1"/>
</dbReference>
<dbReference type="SUPFAM" id="SSF46955">
    <property type="entry name" value="Putative DNA-binding domain"/>
    <property type="match status" value="1"/>
</dbReference>
<reference evidence="2" key="1">
    <citation type="submission" date="2012-02" db="EMBL/GenBank/DDBJ databases">
        <title>Whole genome shotgun sequence of Gordonia otitidis NBRC 100426.</title>
        <authorList>
            <person name="Yoshida I."/>
            <person name="Hosoyama A."/>
            <person name="Tsuchikane K."/>
            <person name="Katsumata H."/>
            <person name="Yamazaki S."/>
            <person name="Fujita N."/>
        </authorList>
    </citation>
    <scope>NUCLEOTIDE SEQUENCE [LARGE SCALE GENOMIC DNA]</scope>
    <source>
        <strain evidence="2">NBRC 100426</strain>
    </source>
</reference>
<dbReference type="OrthoDB" id="4870800at2"/>
<proteinExistence type="predicted"/>
<name>H5THH7_GORO1</name>
<dbReference type="Proteomes" id="UP000005038">
    <property type="component" value="Unassembled WGS sequence"/>
</dbReference>
<dbReference type="AlphaFoldDB" id="H5THH7"/>
<protein>
    <recommendedName>
        <fullName evidence="1">Helix-turn-helix domain-containing protein</fullName>
    </recommendedName>
</protein>
<dbReference type="GO" id="GO:0003677">
    <property type="term" value="F:DNA binding"/>
    <property type="evidence" value="ECO:0007669"/>
    <property type="project" value="InterPro"/>
</dbReference>
<evidence type="ECO:0000259" key="1">
    <source>
        <dbReference type="Pfam" id="PF12728"/>
    </source>
</evidence>
<evidence type="ECO:0000313" key="2">
    <source>
        <dbReference type="EMBL" id="GAB32935.1"/>
    </source>
</evidence>
<sequence length="77" mass="8813">MESGAKQMSEPRKFLTKAEVAEIYGVHPATVHAWITQGRLRVHRVGPRMIRLDRQHVYDVLGRPSDEPKPGKRGRRA</sequence>